<name>A0A5K1JZV7_9APHY</name>
<protein>
    <submittedName>
        <fullName evidence="2">Hormone-sensitive lipase</fullName>
    </submittedName>
</protein>
<proteinExistence type="predicted"/>
<organism evidence="2">
    <name type="scientific">Ganoderma boninense</name>
    <dbReference type="NCBI Taxonomy" id="34458"/>
    <lineage>
        <taxon>Eukaryota</taxon>
        <taxon>Fungi</taxon>
        <taxon>Dikarya</taxon>
        <taxon>Basidiomycota</taxon>
        <taxon>Agaricomycotina</taxon>
        <taxon>Agaricomycetes</taxon>
        <taxon>Polyporales</taxon>
        <taxon>Polyporaceae</taxon>
        <taxon>Ganoderma</taxon>
    </lineage>
</organism>
<accession>A0A5K1JZV7</accession>
<keyword evidence="1" id="KW-0472">Membrane</keyword>
<dbReference type="EMBL" id="LR726725">
    <property type="protein sequence ID" value="VWO98103.1"/>
    <property type="molecule type" value="Genomic_DNA"/>
</dbReference>
<gene>
    <name evidence="2" type="primary">G4MQZ9</name>
</gene>
<sequence>MVNALTRKAGLTLGPIIFETLLKHYFDRVAKDHESGESTRLRREELLYDEAFNIIKRSIHIALLACPSRDAIFSAWLSVAMAMAIAISSWSFEVHMEPASLPVEKDEKTKRDFGQPRNATLFT</sequence>
<reference evidence="2" key="1">
    <citation type="submission" date="2019-10" db="EMBL/GenBank/DDBJ databases">
        <authorList>
            <person name="Nor Muhammad N."/>
        </authorList>
    </citation>
    <scope>NUCLEOTIDE SEQUENCE</scope>
</reference>
<keyword evidence="1" id="KW-1133">Transmembrane helix</keyword>
<dbReference type="AlphaFoldDB" id="A0A5K1JZV7"/>
<keyword evidence="1" id="KW-0812">Transmembrane</keyword>
<feature type="transmembrane region" description="Helical" evidence="1">
    <location>
        <begin position="71"/>
        <end position="92"/>
    </location>
</feature>
<evidence type="ECO:0000313" key="2">
    <source>
        <dbReference type="EMBL" id="VWO98103.1"/>
    </source>
</evidence>
<evidence type="ECO:0000256" key="1">
    <source>
        <dbReference type="SAM" id="Phobius"/>
    </source>
</evidence>